<dbReference type="EMBL" id="RCHS01002491">
    <property type="protein sequence ID" value="RMX47100.1"/>
    <property type="molecule type" value="Genomic_DNA"/>
</dbReference>
<evidence type="ECO:0000313" key="1">
    <source>
        <dbReference type="EMBL" id="RMX47100.1"/>
    </source>
</evidence>
<dbReference type="AlphaFoldDB" id="A0A3M6U0A8"/>
<keyword evidence="2" id="KW-1185">Reference proteome</keyword>
<proteinExistence type="predicted"/>
<accession>A0A3M6U0A8</accession>
<evidence type="ECO:0000313" key="2">
    <source>
        <dbReference type="Proteomes" id="UP000275408"/>
    </source>
</evidence>
<comment type="caution">
    <text evidence="1">The sequence shown here is derived from an EMBL/GenBank/DDBJ whole genome shotgun (WGS) entry which is preliminary data.</text>
</comment>
<protein>
    <submittedName>
        <fullName evidence="1">Uncharacterized protein</fullName>
    </submittedName>
</protein>
<name>A0A3M6U0A8_POCDA</name>
<sequence length="71" mass="8095">MILVRGECCGDIWHGHNGRCLLFIPSRRLTHYNTYVRESHGRSVRNVVAWDSITGIAEGHWSSISTWVKAT</sequence>
<gene>
    <name evidence="1" type="ORF">pdam_00021003</name>
</gene>
<dbReference type="Proteomes" id="UP000275408">
    <property type="component" value="Unassembled WGS sequence"/>
</dbReference>
<reference evidence="1 2" key="1">
    <citation type="journal article" date="2018" name="Sci. Rep.">
        <title>Comparative analysis of the Pocillopora damicornis genome highlights role of immune system in coral evolution.</title>
        <authorList>
            <person name="Cunning R."/>
            <person name="Bay R.A."/>
            <person name="Gillette P."/>
            <person name="Baker A.C."/>
            <person name="Traylor-Knowles N."/>
        </authorList>
    </citation>
    <scope>NUCLEOTIDE SEQUENCE [LARGE SCALE GENOMIC DNA]</scope>
    <source>
        <strain evidence="1">RSMAS</strain>
        <tissue evidence="1">Whole animal</tissue>
    </source>
</reference>
<organism evidence="1 2">
    <name type="scientific">Pocillopora damicornis</name>
    <name type="common">Cauliflower coral</name>
    <name type="synonym">Millepora damicornis</name>
    <dbReference type="NCBI Taxonomy" id="46731"/>
    <lineage>
        <taxon>Eukaryota</taxon>
        <taxon>Metazoa</taxon>
        <taxon>Cnidaria</taxon>
        <taxon>Anthozoa</taxon>
        <taxon>Hexacorallia</taxon>
        <taxon>Scleractinia</taxon>
        <taxon>Astrocoeniina</taxon>
        <taxon>Pocilloporidae</taxon>
        <taxon>Pocillopora</taxon>
    </lineage>
</organism>